<evidence type="ECO:0000313" key="3">
    <source>
        <dbReference type="EMBL" id="VDP04962.1"/>
    </source>
</evidence>
<reference evidence="3 4" key="2">
    <citation type="submission" date="2018-11" db="EMBL/GenBank/DDBJ databases">
        <authorList>
            <consortium name="Pathogen Informatics"/>
        </authorList>
    </citation>
    <scope>NUCLEOTIDE SEQUENCE [LARGE SCALE GENOMIC DNA]</scope>
</reference>
<dbReference type="GO" id="GO:0006369">
    <property type="term" value="P:termination of RNA polymerase II transcription"/>
    <property type="evidence" value="ECO:0007669"/>
    <property type="project" value="TreeGrafter"/>
</dbReference>
<dbReference type="GO" id="GO:0001147">
    <property type="term" value="F:transcription termination site sequence-specific DNA binding"/>
    <property type="evidence" value="ECO:0007669"/>
    <property type="project" value="TreeGrafter"/>
</dbReference>
<feature type="compositionally biased region" description="Polar residues" evidence="1">
    <location>
        <begin position="1"/>
        <end position="16"/>
    </location>
</feature>
<dbReference type="GO" id="GO:0016604">
    <property type="term" value="C:nuclear body"/>
    <property type="evidence" value="ECO:0007669"/>
    <property type="project" value="TreeGrafter"/>
</dbReference>
<dbReference type="WBParaSite" id="SBAD_0000481201-mRNA-1">
    <property type="protein sequence ID" value="SBAD_0000481201-mRNA-1"/>
    <property type="gene ID" value="SBAD_0000481201"/>
</dbReference>
<name>A0A183ILX1_9BILA</name>
<dbReference type="SUPFAM" id="SSF52540">
    <property type="entry name" value="P-loop containing nucleoside triphosphate hydrolases"/>
    <property type="match status" value="1"/>
</dbReference>
<organism evidence="5">
    <name type="scientific">Soboliphyme baturini</name>
    <dbReference type="NCBI Taxonomy" id="241478"/>
    <lineage>
        <taxon>Eukaryota</taxon>
        <taxon>Metazoa</taxon>
        <taxon>Ecdysozoa</taxon>
        <taxon>Nematoda</taxon>
        <taxon>Enoplea</taxon>
        <taxon>Dorylaimia</taxon>
        <taxon>Dioctophymatida</taxon>
        <taxon>Dioctophymatoidea</taxon>
        <taxon>Soboliphymatidae</taxon>
        <taxon>Soboliphyme</taxon>
    </lineage>
</organism>
<feature type="compositionally biased region" description="Basic and acidic residues" evidence="1">
    <location>
        <begin position="61"/>
        <end position="76"/>
    </location>
</feature>
<dbReference type="InterPro" id="IPR027417">
    <property type="entry name" value="P-loop_NTPase"/>
</dbReference>
<reference evidence="5" key="1">
    <citation type="submission" date="2016-06" db="UniProtKB">
        <authorList>
            <consortium name="WormBaseParasite"/>
        </authorList>
    </citation>
    <scope>IDENTIFICATION</scope>
</reference>
<feature type="region of interest" description="Disordered" evidence="1">
    <location>
        <begin position="1"/>
        <end position="20"/>
    </location>
</feature>
<dbReference type="Gene3D" id="3.40.50.300">
    <property type="entry name" value="P-loop containing nucleotide triphosphate hydrolases"/>
    <property type="match status" value="1"/>
</dbReference>
<dbReference type="OrthoDB" id="2285229at2759"/>
<sequence>MESVSQFTESTASKSVKGNLDFLRRRRKEKCAVSNGVKSLPIQNLLPRKAIQFSQLTQCSKSEEKQDSISRDRLKPDSSTSDVSPNKPENRLIQTPVRRLNKSPLSVPFEVAEHHASIDVKSVTEKNMMYFNGGGSDIPFKNDQNPLSMPGKKMPQVLLSLPTGNQESTQSDLGLVAEKRPSIRVKAAVVNETASEANSTDLGGGYGNTPSKNDQVPQRPMKKCLSASGAQRRKISTHVRFSLPTESQEFVQPDFGSVAEDHEPFDVKSAAASEAAIESNSTYLSDGGSDFLSKKDEDYHMVPPIIEKDSKLSMLPQLFTSFDDYAKHMCPLLIHEVWESHCCNIANIKHCMKTLGDFPSFPLADAIIRPTLNVLTNQDMTTDCPLLTTITLDQSQEKAVKWCVDAVLGKQNAIRLVQGPPGTGKTTVILAILEELQLRKLTSSAKVGLILVVAPSSASVDEISRRIIARNRELAPLAAQLRPGCNKMIRFVRFGASSEIASDVRNYSLDSLMKKNRNSLSSSSLDINAINEKRALLAARLHEMDAQSTSPDPNRRRALKAKISSLSDQLNEAFLQNPRVRFTYF</sequence>
<dbReference type="InterPro" id="IPR041677">
    <property type="entry name" value="DNA2/NAM7_AAA_11"/>
</dbReference>
<proteinExistence type="predicted"/>
<evidence type="ECO:0000259" key="2">
    <source>
        <dbReference type="Pfam" id="PF13086"/>
    </source>
</evidence>
<feature type="region of interest" description="Disordered" evidence="1">
    <location>
        <begin position="57"/>
        <end position="93"/>
    </location>
</feature>
<dbReference type="InterPro" id="IPR045055">
    <property type="entry name" value="DNA2/NAM7-like"/>
</dbReference>
<feature type="domain" description="DNA2/NAM7 helicase helicase" evidence="2">
    <location>
        <begin position="392"/>
        <end position="571"/>
    </location>
</feature>
<dbReference type="PANTHER" id="PTHR10887">
    <property type="entry name" value="DNA2/NAM7 HELICASE FAMILY"/>
    <property type="match status" value="1"/>
</dbReference>
<gene>
    <name evidence="3" type="ORF">SBAD_LOCUS4617</name>
</gene>
<dbReference type="Proteomes" id="UP000270296">
    <property type="component" value="Unassembled WGS sequence"/>
</dbReference>
<feature type="region of interest" description="Disordered" evidence="1">
    <location>
        <begin position="194"/>
        <end position="219"/>
    </location>
</feature>
<protein>
    <submittedName>
        <fullName evidence="5">AAA_11 domain-containing protein</fullName>
    </submittedName>
</protein>
<dbReference type="AlphaFoldDB" id="A0A183ILX1"/>
<dbReference type="EMBL" id="UZAM01008438">
    <property type="protein sequence ID" value="VDP04962.1"/>
    <property type="molecule type" value="Genomic_DNA"/>
</dbReference>
<dbReference type="PANTHER" id="PTHR10887:SF495">
    <property type="entry name" value="HELICASE SENATAXIN ISOFORM X1-RELATED"/>
    <property type="match status" value="1"/>
</dbReference>
<evidence type="ECO:0000256" key="1">
    <source>
        <dbReference type="SAM" id="MobiDB-lite"/>
    </source>
</evidence>
<keyword evidence="4" id="KW-1185">Reference proteome</keyword>
<accession>A0A183ILX1</accession>
<evidence type="ECO:0000313" key="4">
    <source>
        <dbReference type="Proteomes" id="UP000270296"/>
    </source>
</evidence>
<dbReference type="Pfam" id="PF13086">
    <property type="entry name" value="AAA_11"/>
    <property type="match status" value="1"/>
</dbReference>
<evidence type="ECO:0000313" key="5">
    <source>
        <dbReference type="WBParaSite" id="SBAD_0000481201-mRNA-1"/>
    </source>
</evidence>
<dbReference type="GO" id="GO:0004386">
    <property type="term" value="F:helicase activity"/>
    <property type="evidence" value="ECO:0007669"/>
    <property type="project" value="InterPro"/>
</dbReference>